<dbReference type="AlphaFoldDB" id="A0A941GSM5"/>
<evidence type="ECO:0000313" key="3">
    <source>
        <dbReference type="Proteomes" id="UP000767446"/>
    </source>
</evidence>
<gene>
    <name evidence="2" type="ORF">DSM107014_05450</name>
</gene>
<dbReference type="Proteomes" id="UP000767446">
    <property type="component" value="Unassembled WGS sequence"/>
</dbReference>
<sequence length="59" mass="6970">MKNWLGEIIGYFEHRTTNGGVEGINNKLKLLKRRAYGFRNFDNFNIRSLLAWYFTINSA</sequence>
<dbReference type="Pfam" id="PF01610">
    <property type="entry name" value="DDE_Tnp_ISL3"/>
    <property type="match status" value="1"/>
</dbReference>
<name>A0A941GSM5_9CHRO</name>
<evidence type="ECO:0000313" key="2">
    <source>
        <dbReference type="EMBL" id="MBR8827342.1"/>
    </source>
</evidence>
<evidence type="ECO:0000259" key="1">
    <source>
        <dbReference type="Pfam" id="PF01610"/>
    </source>
</evidence>
<feature type="domain" description="Transposase IS204/IS1001/IS1096/IS1165 DDE" evidence="1">
    <location>
        <begin position="1"/>
        <end position="47"/>
    </location>
</feature>
<dbReference type="InterPro" id="IPR002560">
    <property type="entry name" value="Transposase_DDE"/>
</dbReference>
<reference evidence="2" key="1">
    <citation type="submission" date="2021-02" db="EMBL/GenBank/DDBJ databases">
        <title>Metagenome analyses of Stigonema ocellatum DSM 106950, Chlorogloea purpurea SAG 13.99 and Gomphosphaeria aponina DSM 107014.</title>
        <authorList>
            <person name="Marter P."/>
            <person name="Huang S."/>
        </authorList>
    </citation>
    <scope>NUCLEOTIDE SEQUENCE</scope>
    <source>
        <strain evidence="2">JP213</strain>
    </source>
</reference>
<comment type="caution">
    <text evidence="2">The sequence shown here is derived from an EMBL/GenBank/DDBJ whole genome shotgun (WGS) entry which is preliminary data.</text>
</comment>
<proteinExistence type="predicted"/>
<accession>A0A941GSM5</accession>
<dbReference type="EMBL" id="JADQBC010000027">
    <property type="protein sequence ID" value="MBR8827342.1"/>
    <property type="molecule type" value="Genomic_DNA"/>
</dbReference>
<protein>
    <submittedName>
        <fullName evidence="2">Transposase</fullName>
    </submittedName>
</protein>
<organism evidence="2 3">
    <name type="scientific">Gomphosphaeria aponina SAG 52.96 = DSM 107014</name>
    <dbReference type="NCBI Taxonomy" id="1521640"/>
    <lineage>
        <taxon>Bacteria</taxon>
        <taxon>Bacillati</taxon>
        <taxon>Cyanobacteriota</taxon>
        <taxon>Cyanophyceae</taxon>
        <taxon>Oscillatoriophycideae</taxon>
        <taxon>Chroococcales</taxon>
        <taxon>Gomphosphaeriaceae</taxon>
        <taxon>Gomphosphaeria</taxon>
    </lineage>
</organism>